<feature type="region of interest" description="Disordered" evidence="1">
    <location>
        <begin position="259"/>
        <end position="294"/>
    </location>
</feature>
<protein>
    <recommendedName>
        <fullName evidence="5">Transmembrane protein</fullName>
    </recommendedName>
</protein>
<feature type="compositionally biased region" description="Acidic residues" evidence="1">
    <location>
        <begin position="267"/>
        <end position="283"/>
    </location>
</feature>
<dbReference type="AlphaFoldDB" id="A0AAN7WJF2"/>
<feature type="transmembrane region" description="Helical" evidence="2">
    <location>
        <begin position="87"/>
        <end position="107"/>
    </location>
</feature>
<gene>
    <name evidence="3" type="ORF">LTR97_001813</name>
</gene>
<organism evidence="3 4">
    <name type="scientific">Elasticomyces elasticus</name>
    <dbReference type="NCBI Taxonomy" id="574655"/>
    <lineage>
        <taxon>Eukaryota</taxon>
        <taxon>Fungi</taxon>
        <taxon>Dikarya</taxon>
        <taxon>Ascomycota</taxon>
        <taxon>Pezizomycotina</taxon>
        <taxon>Dothideomycetes</taxon>
        <taxon>Dothideomycetidae</taxon>
        <taxon>Mycosphaerellales</taxon>
        <taxon>Teratosphaeriaceae</taxon>
        <taxon>Elasticomyces</taxon>
    </lineage>
</organism>
<evidence type="ECO:0000256" key="2">
    <source>
        <dbReference type="SAM" id="Phobius"/>
    </source>
</evidence>
<keyword evidence="2" id="KW-0812">Transmembrane</keyword>
<dbReference type="EMBL" id="JAVRQU010000002">
    <property type="protein sequence ID" value="KAK5706821.1"/>
    <property type="molecule type" value="Genomic_DNA"/>
</dbReference>
<evidence type="ECO:0000313" key="3">
    <source>
        <dbReference type="EMBL" id="KAK5706821.1"/>
    </source>
</evidence>
<reference evidence="3" key="1">
    <citation type="submission" date="2023-08" db="EMBL/GenBank/DDBJ databases">
        <title>Black Yeasts Isolated from many extreme environments.</title>
        <authorList>
            <person name="Coleine C."/>
            <person name="Stajich J.E."/>
            <person name="Selbmann L."/>
        </authorList>
    </citation>
    <scope>NUCLEOTIDE SEQUENCE</scope>
    <source>
        <strain evidence="3">CCFEE 5810</strain>
    </source>
</reference>
<comment type="caution">
    <text evidence="3">The sequence shown here is derived from an EMBL/GenBank/DDBJ whole genome shotgun (WGS) entry which is preliminary data.</text>
</comment>
<evidence type="ECO:0000313" key="4">
    <source>
        <dbReference type="Proteomes" id="UP001310594"/>
    </source>
</evidence>
<proteinExistence type="predicted"/>
<evidence type="ECO:0008006" key="5">
    <source>
        <dbReference type="Google" id="ProtNLM"/>
    </source>
</evidence>
<dbReference type="Proteomes" id="UP001310594">
    <property type="component" value="Unassembled WGS sequence"/>
</dbReference>
<evidence type="ECO:0000256" key="1">
    <source>
        <dbReference type="SAM" id="MobiDB-lite"/>
    </source>
</evidence>
<keyword evidence="2" id="KW-1133">Transmembrane helix</keyword>
<sequence length="294" mass="32126">MCVASNVTEILFSARSTTIVLLGPAMFVVEIGSYIMYFLTGFVVLSINSFFAADAITDIHNFTWPVQPSGTDNADGKTPPRGGGGRFAMFALTVVGYLVALTTSFITQSVDRVDRPGPLVVTVGCTIGVLVGQGLCVVMAGLVWAATVICLNIMRFVDAWARFSCGAQPRAWTVAVSERLTEVMAAWGEEIIELRSASASTVRRQLMPVLSPSPRRDVQCSLPRLKLKTKVRRCSSYYQLALDRDGRIAVSDNASPEHLPWERVEVPEAEQGDEGDDSDEVEDWSSYAEDNWSD</sequence>
<name>A0AAN7WJF2_9PEZI</name>
<feature type="transmembrane region" description="Helical" evidence="2">
    <location>
        <begin position="127"/>
        <end position="154"/>
    </location>
</feature>
<keyword evidence="2" id="KW-0472">Membrane</keyword>
<accession>A0AAN7WJF2</accession>